<dbReference type="GO" id="GO:0008375">
    <property type="term" value="F:acetylglucosaminyltransferase activity"/>
    <property type="evidence" value="ECO:0007669"/>
    <property type="project" value="InterPro"/>
</dbReference>
<dbReference type="Gene3D" id="2.160.10.10">
    <property type="entry name" value="Hexapeptide repeat proteins"/>
    <property type="match status" value="1"/>
</dbReference>
<dbReference type="InterPro" id="IPR004139">
    <property type="entry name" value="Glyco_trans_13"/>
</dbReference>
<dbReference type="CDD" id="cd04647">
    <property type="entry name" value="LbH_MAT_like"/>
    <property type="match status" value="1"/>
</dbReference>
<dbReference type="PANTHER" id="PTHR23416:SF78">
    <property type="entry name" value="LIPOPOLYSACCHARIDE BIOSYNTHESIS O-ACETYL TRANSFERASE WBBJ-RELATED"/>
    <property type="match status" value="1"/>
</dbReference>
<evidence type="ECO:0000256" key="9">
    <source>
        <dbReference type="ARBA" id="ARBA00022968"/>
    </source>
</evidence>
<keyword evidence="12" id="KW-0472">Membrane</keyword>
<dbReference type="InterPro" id="IPR018357">
    <property type="entry name" value="Hexapep_transf_CS"/>
</dbReference>
<proteinExistence type="predicted"/>
<dbReference type="EMBL" id="CP021642">
    <property type="protein sequence ID" value="AVX43101.1"/>
    <property type="molecule type" value="Genomic_DNA"/>
</dbReference>
<evidence type="ECO:0000313" key="15">
    <source>
        <dbReference type="EMBL" id="AVX43101.1"/>
    </source>
</evidence>
<evidence type="ECO:0000313" key="16">
    <source>
        <dbReference type="Proteomes" id="UP000241854"/>
    </source>
</evidence>
<organism evidence="15 16">
    <name type="scientific">Campylobacter concisus</name>
    <dbReference type="NCBI Taxonomy" id="199"/>
    <lineage>
        <taxon>Bacteria</taxon>
        <taxon>Pseudomonadati</taxon>
        <taxon>Campylobacterota</taxon>
        <taxon>Epsilonproteobacteria</taxon>
        <taxon>Campylobacterales</taxon>
        <taxon>Campylobacteraceae</taxon>
        <taxon>Campylobacter</taxon>
    </lineage>
</organism>
<keyword evidence="11" id="KW-0333">Golgi apparatus</keyword>
<evidence type="ECO:0000256" key="12">
    <source>
        <dbReference type="ARBA" id="ARBA00023136"/>
    </source>
</evidence>
<keyword evidence="9" id="KW-0735">Signal-anchor</keyword>
<evidence type="ECO:0000256" key="7">
    <source>
        <dbReference type="ARBA" id="ARBA00022723"/>
    </source>
</evidence>
<dbReference type="SUPFAM" id="SSF51161">
    <property type="entry name" value="Trimeric LpxA-like enzymes"/>
    <property type="match status" value="1"/>
</dbReference>
<comment type="cofactor">
    <cofactor evidence="1">
        <name>Mn(2+)</name>
        <dbReference type="ChEBI" id="CHEBI:29035"/>
    </cofactor>
</comment>
<keyword evidence="8" id="KW-0677">Repeat</keyword>
<keyword evidence="6" id="KW-0812">Transmembrane</keyword>
<dbReference type="PANTHER" id="PTHR23416">
    <property type="entry name" value="SIALIC ACID SYNTHASE-RELATED"/>
    <property type="match status" value="1"/>
</dbReference>
<evidence type="ECO:0000256" key="11">
    <source>
        <dbReference type="ARBA" id="ARBA00023034"/>
    </source>
</evidence>
<evidence type="ECO:0000256" key="10">
    <source>
        <dbReference type="ARBA" id="ARBA00022989"/>
    </source>
</evidence>
<dbReference type="Pfam" id="PF03071">
    <property type="entry name" value="GNT-I"/>
    <property type="match status" value="1"/>
</dbReference>
<evidence type="ECO:0000256" key="3">
    <source>
        <dbReference type="ARBA" id="ARBA00004922"/>
    </source>
</evidence>
<evidence type="ECO:0000256" key="2">
    <source>
        <dbReference type="ARBA" id="ARBA00004323"/>
    </source>
</evidence>
<name>A0A2R4NY31_9BACT</name>
<sequence>MQQIDIKSYNLAPIVLFVYNRLDHTKQTIEALQKNKFANKSDLFIYSDAAKNEESKQKVAEVREYIKSINGFKNITIIEREKNYGLANSIIDGVTKIVNEYGKIIVLEDDLITSPNFLKFINEALEIYKNEGKVYSVTGYSFTDNISDIESSYFLKLTSSWSWGTWADRWQKFKRDKKDLEQIISSSIQEKNLFNFDDSYDYVSMAKMQIDGKIDSWAIYWYLCVFKQNGLTLYPAKKLVKNIGFDGSGTHCSFSEYEDELVNFYPSFTKDIVEKTINRNVVSSILREKNKISIKRKIINKLKKHLSQKQKQILLILFSKAQLLFHKKDIGKNTYIDKTVHVTGWKNILIGNNTGISEYTWINVNKRLGDNKHIIIGSNCYIGRRNFFSSGLLIKVSDYFMSGIDCKFMGSDHIFKNPFIPYIATGTTIEKKIIIETNVWLGAGVSVIGNLTIGRGSIVGAGSLVNKDIPPFSIAVGSPCKVIKRYDFGAGKWVGIDEYDFNNDSLIPTEEEYANKLKQNFPNVIIPFVACGKNKGDLF</sequence>
<dbReference type="PROSITE" id="PS00101">
    <property type="entry name" value="HEXAPEP_TRANSFERASES"/>
    <property type="match status" value="1"/>
</dbReference>
<dbReference type="InterPro" id="IPR051159">
    <property type="entry name" value="Hexapeptide_acetyltransf"/>
</dbReference>
<dbReference type="CDD" id="cd00761">
    <property type="entry name" value="Glyco_tranf_GTA_type"/>
    <property type="match status" value="1"/>
</dbReference>
<evidence type="ECO:0000256" key="13">
    <source>
        <dbReference type="ARBA" id="ARBA00023211"/>
    </source>
</evidence>
<dbReference type="Proteomes" id="UP000241854">
    <property type="component" value="Chromosome"/>
</dbReference>
<keyword evidence="5 15" id="KW-0808">Transferase</keyword>
<dbReference type="InterPro" id="IPR011004">
    <property type="entry name" value="Trimer_LpxA-like_sf"/>
</dbReference>
<evidence type="ECO:0000256" key="5">
    <source>
        <dbReference type="ARBA" id="ARBA00022679"/>
    </source>
</evidence>
<evidence type="ECO:0000256" key="6">
    <source>
        <dbReference type="ARBA" id="ARBA00022692"/>
    </source>
</evidence>
<gene>
    <name evidence="15" type="ORF">CCS77_0040</name>
</gene>
<keyword evidence="10" id="KW-1133">Transmembrane helix</keyword>
<keyword evidence="4" id="KW-0328">Glycosyltransferase</keyword>
<dbReference type="AlphaFoldDB" id="A0A2R4NY31"/>
<keyword evidence="14" id="KW-0012">Acyltransferase</keyword>
<keyword evidence="13" id="KW-0464">Manganese</keyword>
<dbReference type="SUPFAM" id="SSF53448">
    <property type="entry name" value="Nucleotide-diphospho-sugar transferases"/>
    <property type="match status" value="1"/>
</dbReference>
<dbReference type="InterPro" id="IPR001451">
    <property type="entry name" value="Hexapep"/>
</dbReference>
<dbReference type="RefSeq" id="WP_107916208.1">
    <property type="nucleotide sequence ID" value="NZ_CP021642.1"/>
</dbReference>
<dbReference type="GO" id="GO:0046872">
    <property type="term" value="F:metal ion binding"/>
    <property type="evidence" value="ECO:0007669"/>
    <property type="project" value="UniProtKB-KW"/>
</dbReference>
<evidence type="ECO:0000256" key="8">
    <source>
        <dbReference type="ARBA" id="ARBA00022737"/>
    </source>
</evidence>
<dbReference type="InterPro" id="IPR029044">
    <property type="entry name" value="Nucleotide-diphossugar_trans"/>
</dbReference>
<protein>
    <submittedName>
        <fullName evidence="15">Sugar transferase</fullName>
    </submittedName>
</protein>
<evidence type="ECO:0000256" key="1">
    <source>
        <dbReference type="ARBA" id="ARBA00001936"/>
    </source>
</evidence>
<dbReference type="Pfam" id="PF00132">
    <property type="entry name" value="Hexapep"/>
    <property type="match status" value="1"/>
</dbReference>
<accession>A0A2R4NY31</accession>
<evidence type="ECO:0000256" key="14">
    <source>
        <dbReference type="ARBA" id="ARBA00023315"/>
    </source>
</evidence>
<comment type="pathway">
    <text evidence="3">Protein modification; protein glycosylation.</text>
</comment>
<reference evidence="15 16" key="1">
    <citation type="journal article" date="2018" name="Emerg. Microbes Infect.">
        <title>Genomic analysis of oral Campylobacter concisus strains identified a potential bacterial molecular marker associated with active Crohn's disease.</title>
        <authorList>
            <person name="Liu F."/>
            <person name="Ma R."/>
            <person name="Tay C.Y.A."/>
            <person name="Octavia S."/>
            <person name="Lan R."/>
            <person name="Chung H.K.L."/>
            <person name="Riordan S.M."/>
            <person name="Grimm M.C."/>
            <person name="Leong R.W."/>
            <person name="Tanaka M.M."/>
            <person name="Connor S."/>
            <person name="Zhang L."/>
        </authorList>
    </citation>
    <scope>NUCLEOTIDE SEQUENCE [LARGE SCALE GENOMIC DNA]</scope>
    <source>
        <strain evidence="15 16">P2CDO4</strain>
    </source>
</reference>
<evidence type="ECO:0000256" key="4">
    <source>
        <dbReference type="ARBA" id="ARBA00022676"/>
    </source>
</evidence>
<keyword evidence="7" id="KW-0479">Metal-binding</keyword>
<comment type="subcellular location">
    <subcellularLocation>
        <location evidence="2">Golgi apparatus membrane</location>
        <topology evidence="2">Single-pass type II membrane protein</topology>
    </subcellularLocation>
</comment>
<dbReference type="Gene3D" id="3.90.550.10">
    <property type="entry name" value="Spore Coat Polysaccharide Biosynthesis Protein SpsA, Chain A"/>
    <property type="match status" value="1"/>
</dbReference>
<dbReference type="GO" id="GO:0016746">
    <property type="term" value="F:acyltransferase activity"/>
    <property type="evidence" value="ECO:0007669"/>
    <property type="project" value="UniProtKB-KW"/>
</dbReference>